<reference evidence="4" key="1">
    <citation type="submission" date="2011-07" db="EMBL/GenBank/DDBJ databases">
        <authorList>
            <consortium name="Caenorhabditis brenneri Sequencing and Analysis Consortium"/>
            <person name="Wilson R.K."/>
        </authorList>
    </citation>
    <scope>NUCLEOTIDE SEQUENCE [LARGE SCALE GENOMIC DNA]</scope>
    <source>
        <strain evidence="4">PB2801</strain>
    </source>
</reference>
<dbReference type="InParanoid" id="G0N141"/>
<dbReference type="AlphaFoldDB" id="G0N141"/>
<accession>G0N141</accession>
<evidence type="ECO:0000256" key="2">
    <source>
        <dbReference type="SAM" id="Phobius"/>
    </source>
</evidence>
<evidence type="ECO:0000256" key="1">
    <source>
        <dbReference type="SAM" id="MobiDB-lite"/>
    </source>
</evidence>
<dbReference type="HOGENOM" id="CLU_2591900_0_0_1"/>
<name>G0N141_CAEBE</name>
<sequence length="80" mass="9526">MDFFYTESSIFWLYVKVTCYFLVTVGLLAIICEYFNRGRREEIERHLENYSTNEDEQQEQQPAPPKNNNGKKGGNKKKRN</sequence>
<organism evidence="4">
    <name type="scientific">Caenorhabditis brenneri</name>
    <name type="common">Nematode worm</name>
    <dbReference type="NCBI Taxonomy" id="135651"/>
    <lineage>
        <taxon>Eukaryota</taxon>
        <taxon>Metazoa</taxon>
        <taxon>Ecdysozoa</taxon>
        <taxon>Nematoda</taxon>
        <taxon>Chromadorea</taxon>
        <taxon>Rhabditida</taxon>
        <taxon>Rhabditina</taxon>
        <taxon>Rhabditomorpha</taxon>
        <taxon>Rhabditoidea</taxon>
        <taxon>Rhabditidae</taxon>
        <taxon>Peloderinae</taxon>
        <taxon>Caenorhabditis</taxon>
    </lineage>
</organism>
<gene>
    <name evidence="3" type="ORF">CAEBREN_10616</name>
</gene>
<evidence type="ECO:0000313" key="3">
    <source>
        <dbReference type="EMBL" id="EGT49900.1"/>
    </source>
</evidence>
<keyword evidence="2" id="KW-1133">Transmembrane helix</keyword>
<keyword evidence="2" id="KW-0472">Membrane</keyword>
<dbReference type="Proteomes" id="UP000008068">
    <property type="component" value="Unassembled WGS sequence"/>
</dbReference>
<dbReference type="EMBL" id="GL379826">
    <property type="protein sequence ID" value="EGT49900.1"/>
    <property type="molecule type" value="Genomic_DNA"/>
</dbReference>
<keyword evidence="2" id="KW-0812">Transmembrane</keyword>
<proteinExistence type="predicted"/>
<protein>
    <submittedName>
        <fullName evidence="3">Uncharacterized protein</fullName>
    </submittedName>
</protein>
<keyword evidence="4" id="KW-1185">Reference proteome</keyword>
<feature type="transmembrane region" description="Helical" evidence="2">
    <location>
        <begin position="12"/>
        <end position="35"/>
    </location>
</feature>
<feature type="region of interest" description="Disordered" evidence="1">
    <location>
        <begin position="46"/>
        <end position="80"/>
    </location>
</feature>
<evidence type="ECO:0000313" key="4">
    <source>
        <dbReference type="Proteomes" id="UP000008068"/>
    </source>
</evidence>